<evidence type="ECO:0000256" key="1">
    <source>
        <dbReference type="SAM" id="MobiDB-lite"/>
    </source>
</evidence>
<organism evidence="2 3">
    <name type="scientific">Phytophthora megakarya</name>
    <dbReference type="NCBI Taxonomy" id="4795"/>
    <lineage>
        <taxon>Eukaryota</taxon>
        <taxon>Sar</taxon>
        <taxon>Stramenopiles</taxon>
        <taxon>Oomycota</taxon>
        <taxon>Peronosporomycetes</taxon>
        <taxon>Peronosporales</taxon>
        <taxon>Peronosporaceae</taxon>
        <taxon>Phytophthora</taxon>
    </lineage>
</organism>
<accession>A0A225WCX4</accession>
<dbReference type="EMBL" id="NBNE01001192">
    <property type="protein sequence ID" value="OWZ15098.1"/>
    <property type="molecule type" value="Genomic_DNA"/>
</dbReference>
<reference evidence="3" key="1">
    <citation type="submission" date="2017-03" db="EMBL/GenBank/DDBJ databases">
        <title>Phytopthora megakarya and P. palmivora, two closely related causual agents of cacao black pod achieved similar genome size and gene model numbers by different mechanisms.</title>
        <authorList>
            <person name="Ali S."/>
            <person name="Shao J."/>
            <person name="Larry D.J."/>
            <person name="Kronmiller B."/>
            <person name="Shen D."/>
            <person name="Strem M.D."/>
            <person name="Melnick R.L."/>
            <person name="Guiltinan M.J."/>
            <person name="Tyler B.M."/>
            <person name="Meinhardt L.W."/>
            <person name="Bailey B.A."/>
        </authorList>
    </citation>
    <scope>NUCLEOTIDE SEQUENCE [LARGE SCALE GENOMIC DNA]</scope>
    <source>
        <strain evidence="3">zdho120</strain>
    </source>
</reference>
<keyword evidence="3" id="KW-1185">Reference proteome</keyword>
<dbReference type="Proteomes" id="UP000198211">
    <property type="component" value="Unassembled WGS sequence"/>
</dbReference>
<feature type="compositionally biased region" description="Low complexity" evidence="1">
    <location>
        <begin position="1"/>
        <end position="19"/>
    </location>
</feature>
<gene>
    <name evidence="2" type="ORF">PHMEG_00011320</name>
</gene>
<protein>
    <submittedName>
        <fullName evidence="2">Uncharacterized protein</fullName>
    </submittedName>
</protein>
<sequence length="433" mass="47159">MAAPPTRTTPSSSPTPVSVIQDEPSRMSALTYVAGQVRRWERVLRERVLPTHVRYTWPNTGRDFELWWTAIIATLRHLEGRTTSTALDEECISDLQLVRSELPTTQDVTPIVILTVMLSPRDCVALIQTLQLSQIAPSAVGAVVEGVQLLLSTVFIKWGQVAFGWVVNIQDGTRTIQDYHAEEADGGLLMTDHEAGHLGREFVLRLMVSKLRGLRCPRGSPSSESDLKRSLHVPPCPVSLSTPSLSSQPSYHSSYTNSQSVVTLNETISSIQSVSLRAGSDFVPSLFGTSETSIEQRAVVRKSSQDESSSSPVWSRAASNGYMPFRAYAPTVMTAKSGSVPADNQMGMQVVQTVIPPMQVMAGPDYVVMSESGEVAILTERRDISRRVDPNAVKATVPIDHPVALTPKCVAHDTKVPGAIQEGVEPSNTFRAT</sequence>
<dbReference type="AlphaFoldDB" id="A0A225WCX4"/>
<comment type="caution">
    <text evidence="2">The sequence shown here is derived from an EMBL/GenBank/DDBJ whole genome shotgun (WGS) entry which is preliminary data.</text>
</comment>
<evidence type="ECO:0000313" key="2">
    <source>
        <dbReference type="EMBL" id="OWZ15098.1"/>
    </source>
</evidence>
<proteinExistence type="predicted"/>
<feature type="region of interest" description="Disordered" evidence="1">
    <location>
        <begin position="1"/>
        <end position="20"/>
    </location>
</feature>
<name>A0A225WCX4_9STRA</name>
<evidence type="ECO:0000313" key="3">
    <source>
        <dbReference type="Proteomes" id="UP000198211"/>
    </source>
</evidence>